<name>A0A024S8Y2_HYPJR</name>
<keyword evidence="2 3" id="KW-0175">Coiled coil</keyword>
<sequence length="345" mass="38593">MIDAENLRTASLYINNQLLSRGLVRDGHEIDFADYGPRGSFGTADSASRIISILNDLLIRRDRDAEQRDSLSTAVRTLRAENLKHTSDIVRLTEKCADAQRRSDIAATSEASLKTQLKSAESAIKGLKDELARTKGLVAQLRASCATEIRRRDRQIETLKKQVGEAGRARGTRSSSGVLSITVTGDVGNEERRSPGRGGNLEDNDYSLRSESNAFLANLAQNLSEENEALLRVMQQAKDHLREMSGWAGEETQNPEVVKPQGWEEIASELGAVMDHMRTILTNPSFVPIEEVMVREEEIDRLRKGFVKMESRWEDAVHLMDGWRKRMAKNGRPVGQDDIRMGLHL</sequence>
<dbReference type="KEGG" id="trr:M419DRAFT_60566"/>
<feature type="coiled-coil region" evidence="3">
    <location>
        <begin position="110"/>
        <end position="144"/>
    </location>
</feature>
<evidence type="ECO:0000256" key="3">
    <source>
        <dbReference type="SAM" id="Coils"/>
    </source>
</evidence>
<evidence type="ECO:0000313" key="6">
    <source>
        <dbReference type="Proteomes" id="UP000024376"/>
    </source>
</evidence>
<gene>
    <name evidence="5" type="ORF">M419DRAFT_60566</name>
</gene>
<evidence type="ECO:0000256" key="4">
    <source>
        <dbReference type="SAM" id="MobiDB-lite"/>
    </source>
</evidence>
<organism evidence="5 6">
    <name type="scientific">Hypocrea jecorina (strain ATCC 56765 / BCRC 32924 / NRRL 11460 / Rut C-30)</name>
    <name type="common">Trichoderma reesei</name>
    <dbReference type="NCBI Taxonomy" id="1344414"/>
    <lineage>
        <taxon>Eukaryota</taxon>
        <taxon>Fungi</taxon>
        <taxon>Dikarya</taxon>
        <taxon>Ascomycota</taxon>
        <taxon>Pezizomycotina</taxon>
        <taxon>Sordariomycetes</taxon>
        <taxon>Hypocreomycetidae</taxon>
        <taxon>Hypocreales</taxon>
        <taxon>Hypocreaceae</taxon>
        <taxon>Trichoderma</taxon>
    </lineage>
</organism>
<comment type="similarity">
    <text evidence="1">Belongs to the ADIP family.</text>
</comment>
<dbReference type="AlphaFoldDB" id="A0A024S8Y2"/>
<evidence type="ECO:0000256" key="1">
    <source>
        <dbReference type="ARBA" id="ARBA00009291"/>
    </source>
</evidence>
<reference evidence="6" key="1">
    <citation type="journal article" date="2013" name="Ind. Biotechnol.">
        <title>Comparative genomics analysis of Trichoderma reesei strains.</title>
        <authorList>
            <person name="Koike H."/>
            <person name="Aerts A."/>
            <person name="LaButti K."/>
            <person name="Grigoriev I.V."/>
            <person name="Baker S.E."/>
        </authorList>
    </citation>
    <scope>NUCLEOTIDE SEQUENCE [LARGE SCALE GENOMIC DNA]</scope>
    <source>
        <strain evidence="6">ATCC 56765 / BCRC 32924 / NRRL 11460 / Rut C-30</strain>
    </source>
</reference>
<evidence type="ECO:0000313" key="5">
    <source>
        <dbReference type="EMBL" id="ETS01805.1"/>
    </source>
</evidence>
<dbReference type="HOGENOM" id="CLU_010128_2_0_1"/>
<evidence type="ECO:0000256" key="2">
    <source>
        <dbReference type="ARBA" id="ARBA00023054"/>
    </source>
</evidence>
<dbReference type="InterPro" id="IPR021622">
    <property type="entry name" value="Afadin/alpha-actinin-bd"/>
</dbReference>
<dbReference type="Proteomes" id="UP000024376">
    <property type="component" value="Unassembled WGS sequence"/>
</dbReference>
<protein>
    <submittedName>
        <fullName evidence="5">Putative NIMA interactive protein</fullName>
    </submittedName>
</protein>
<dbReference type="OrthoDB" id="312015at2759"/>
<feature type="compositionally biased region" description="Polar residues" evidence="4">
    <location>
        <begin position="172"/>
        <end position="183"/>
    </location>
</feature>
<dbReference type="Pfam" id="PF11559">
    <property type="entry name" value="ADIP"/>
    <property type="match status" value="1"/>
</dbReference>
<dbReference type="EMBL" id="KI911147">
    <property type="protein sequence ID" value="ETS01805.1"/>
    <property type="molecule type" value="Genomic_DNA"/>
</dbReference>
<feature type="non-terminal residue" evidence="5">
    <location>
        <position position="345"/>
    </location>
</feature>
<feature type="region of interest" description="Disordered" evidence="4">
    <location>
        <begin position="166"/>
        <end position="204"/>
    </location>
</feature>
<accession>A0A024S8Y2</accession>
<proteinExistence type="inferred from homology"/>